<reference evidence="3 4" key="1">
    <citation type="submission" date="2020-08" db="EMBL/GenBank/DDBJ databases">
        <title>Genomic Encyclopedia of Type Strains, Phase IV (KMG-IV): sequencing the most valuable type-strain genomes for metagenomic binning, comparative biology and taxonomic classification.</title>
        <authorList>
            <person name="Goeker M."/>
        </authorList>
    </citation>
    <scope>NUCLEOTIDE SEQUENCE [LARGE SCALE GENOMIC DNA]</scope>
    <source>
        <strain evidence="3 4">DSM 24661</strain>
    </source>
</reference>
<dbReference type="PRINTS" id="PR00080">
    <property type="entry name" value="SDRFAMILY"/>
</dbReference>
<dbReference type="InterPro" id="IPR050259">
    <property type="entry name" value="SDR"/>
</dbReference>
<sequence>MKIAVITGGTSGIGLAAAEILLKNNYKVIAIARAADKYKQARAKLAVNNKEYIFIQADISKYADCKAAAQTIEQRYGKIDVLINSAGLYQENAIENVSEQVFDYMMAVNVKGTYFMCQQMIPLLKKSTASPAIVNISSDAGINGNYFCTLYCAAKGAVTVFSKALALELAVFNIRVNCVCPGDVDTPLTQQQFAGSDDIKKATEELYPLGRIAAAEEVAEVICFLASPKASFVTGAVWTVDGGLTSS</sequence>
<evidence type="ECO:0000313" key="3">
    <source>
        <dbReference type="EMBL" id="MBB5335906.1"/>
    </source>
</evidence>
<dbReference type="Pfam" id="PF13561">
    <property type="entry name" value="adh_short_C2"/>
    <property type="match status" value="1"/>
</dbReference>
<organism evidence="3 4">
    <name type="scientific">Pectinatus brassicae</name>
    <dbReference type="NCBI Taxonomy" id="862415"/>
    <lineage>
        <taxon>Bacteria</taxon>
        <taxon>Bacillati</taxon>
        <taxon>Bacillota</taxon>
        <taxon>Negativicutes</taxon>
        <taxon>Selenomonadales</taxon>
        <taxon>Selenomonadaceae</taxon>
        <taxon>Pectinatus</taxon>
    </lineage>
</organism>
<dbReference type="FunFam" id="3.40.50.720:FF:000084">
    <property type="entry name" value="Short-chain dehydrogenase reductase"/>
    <property type="match status" value="1"/>
</dbReference>
<dbReference type="PANTHER" id="PTHR42879">
    <property type="entry name" value="3-OXOACYL-(ACYL-CARRIER-PROTEIN) REDUCTASE"/>
    <property type="match status" value="1"/>
</dbReference>
<dbReference type="InterPro" id="IPR002347">
    <property type="entry name" value="SDR_fam"/>
</dbReference>
<dbReference type="NCBIfam" id="NF005559">
    <property type="entry name" value="PRK07231.1"/>
    <property type="match status" value="1"/>
</dbReference>
<dbReference type="EMBL" id="JACHFH010000010">
    <property type="protein sequence ID" value="MBB5335906.1"/>
    <property type="molecule type" value="Genomic_DNA"/>
</dbReference>
<dbReference type="GO" id="GO:0016491">
    <property type="term" value="F:oxidoreductase activity"/>
    <property type="evidence" value="ECO:0007669"/>
    <property type="project" value="UniProtKB-KW"/>
</dbReference>
<evidence type="ECO:0000256" key="1">
    <source>
        <dbReference type="ARBA" id="ARBA00006484"/>
    </source>
</evidence>
<dbReference type="InterPro" id="IPR020904">
    <property type="entry name" value="Sc_DH/Rdtase_CS"/>
</dbReference>
<dbReference type="RefSeq" id="WP_183860345.1">
    <property type="nucleotide sequence ID" value="NZ_JACHFH010000010.1"/>
</dbReference>
<dbReference type="CDD" id="cd05233">
    <property type="entry name" value="SDR_c"/>
    <property type="match status" value="1"/>
</dbReference>
<comment type="caution">
    <text evidence="3">The sequence shown here is derived from an EMBL/GenBank/DDBJ whole genome shotgun (WGS) entry which is preliminary data.</text>
</comment>
<dbReference type="GO" id="GO:0008206">
    <property type="term" value="P:bile acid metabolic process"/>
    <property type="evidence" value="ECO:0007669"/>
    <property type="project" value="UniProtKB-ARBA"/>
</dbReference>
<dbReference type="SUPFAM" id="SSF51735">
    <property type="entry name" value="NAD(P)-binding Rossmann-fold domains"/>
    <property type="match status" value="1"/>
</dbReference>
<keyword evidence="4" id="KW-1185">Reference proteome</keyword>
<proteinExistence type="inferred from homology"/>
<accession>A0A840UFN1</accession>
<dbReference type="AlphaFoldDB" id="A0A840UFN1"/>
<dbReference type="PROSITE" id="PS00061">
    <property type="entry name" value="ADH_SHORT"/>
    <property type="match status" value="1"/>
</dbReference>
<comment type="similarity">
    <text evidence="1">Belongs to the short-chain dehydrogenases/reductases (SDR) family.</text>
</comment>
<dbReference type="Gene3D" id="3.40.50.720">
    <property type="entry name" value="NAD(P)-binding Rossmann-like Domain"/>
    <property type="match status" value="1"/>
</dbReference>
<dbReference type="PANTHER" id="PTHR42879:SF2">
    <property type="entry name" value="3-OXOACYL-[ACYL-CARRIER-PROTEIN] REDUCTASE FABG"/>
    <property type="match status" value="1"/>
</dbReference>
<dbReference type="InterPro" id="IPR036291">
    <property type="entry name" value="NAD(P)-bd_dom_sf"/>
</dbReference>
<dbReference type="PRINTS" id="PR00081">
    <property type="entry name" value="GDHRDH"/>
</dbReference>
<protein>
    <submittedName>
        <fullName evidence="3">NAD(P)-dependent dehydrogenase (Short-subunit alcohol dehydrogenase family)</fullName>
    </submittedName>
</protein>
<name>A0A840UFN1_9FIRM</name>
<dbReference type="Proteomes" id="UP000559117">
    <property type="component" value="Unassembled WGS sequence"/>
</dbReference>
<keyword evidence="2" id="KW-0560">Oxidoreductase</keyword>
<gene>
    <name evidence="3" type="ORF">HNR32_001050</name>
</gene>
<evidence type="ECO:0000313" key="4">
    <source>
        <dbReference type="Proteomes" id="UP000559117"/>
    </source>
</evidence>
<evidence type="ECO:0000256" key="2">
    <source>
        <dbReference type="ARBA" id="ARBA00023002"/>
    </source>
</evidence>